<evidence type="ECO:0000256" key="14">
    <source>
        <dbReference type="SAM" id="SignalP"/>
    </source>
</evidence>
<dbReference type="PROSITE" id="PS00107">
    <property type="entry name" value="PROTEIN_KINASE_ATP"/>
    <property type="match status" value="1"/>
</dbReference>
<dbReference type="SUPFAM" id="SSF56112">
    <property type="entry name" value="Protein kinase-like (PK-like)"/>
    <property type="match status" value="1"/>
</dbReference>
<dbReference type="GO" id="GO:0016020">
    <property type="term" value="C:membrane"/>
    <property type="evidence" value="ECO:0007669"/>
    <property type="project" value="UniProtKB-SubCell"/>
</dbReference>
<evidence type="ECO:0000256" key="10">
    <source>
        <dbReference type="ARBA" id="ARBA00023136"/>
    </source>
</evidence>
<keyword evidence="10 13" id="KW-0472">Membrane</keyword>
<dbReference type="Gene3D" id="3.30.200.20">
    <property type="entry name" value="Phosphorylase Kinase, domain 1"/>
    <property type="match status" value="1"/>
</dbReference>
<evidence type="ECO:0000256" key="4">
    <source>
        <dbReference type="ARBA" id="ARBA00022692"/>
    </source>
</evidence>
<reference evidence="16" key="1">
    <citation type="submission" date="2020-06" db="EMBL/GenBank/DDBJ databases">
        <title>WGS assembly of Ceratodon purpureus strain R40.</title>
        <authorList>
            <person name="Carey S.B."/>
            <person name="Jenkins J."/>
            <person name="Shu S."/>
            <person name="Lovell J.T."/>
            <person name="Sreedasyam A."/>
            <person name="Maumus F."/>
            <person name="Tiley G.P."/>
            <person name="Fernandez-Pozo N."/>
            <person name="Barry K."/>
            <person name="Chen C."/>
            <person name="Wang M."/>
            <person name="Lipzen A."/>
            <person name="Daum C."/>
            <person name="Saski C.A."/>
            <person name="Payton A.C."/>
            <person name="Mcbreen J.C."/>
            <person name="Conrad R.E."/>
            <person name="Kollar L.M."/>
            <person name="Olsson S."/>
            <person name="Huttunen S."/>
            <person name="Landis J.B."/>
            <person name="Wickett N.J."/>
            <person name="Johnson M.G."/>
            <person name="Rensing S.A."/>
            <person name="Grimwood J."/>
            <person name="Schmutz J."/>
            <person name="Mcdaniel S.F."/>
        </authorList>
    </citation>
    <scope>NUCLEOTIDE SEQUENCE</scope>
    <source>
        <strain evidence="16">R40</strain>
    </source>
</reference>
<evidence type="ECO:0000256" key="5">
    <source>
        <dbReference type="ARBA" id="ARBA00022729"/>
    </source>
</evidence>
<dbReference type="PANTHER" id="PTHR46008">
    <property type="entry name" value="LEAF RUST 10 DISEASE-RESISTANCE LOCUS RECEPTOR-LIKE PROTEIN KINASE-LIKE 1.4"/>
    <property type="match status" value="1"/>
</dbReference>
<feature type="signal peptide" evidence="14">
    <location>
        <begin position="1"/>
        <end position="24"/>
    </location>
</feature>
<keyword evidence="17" id="KW-1185">Reference proteome</keyword>
<dbReference type="GO" id="GO:0030247">
    <property type="term" value="F:polysaccharide binding"/>
    <property type="evidence" value="ECO:0007669"/>
    <property type="project" value="InterPro"/>
</dbReference>
<accession>A0A8T0IWK1</accession>
<keyword evidence="8 12" id="KW-0067">ATP-binding</keyword>
<dbReference type="InterPro" id="IPR017441">
    <property type="entry name" value="Protein_kinase_ATP_BS"/>
</dbReference>
<protein>
    <recommendedName>
        <fullName evidence="15">Protein kinase domain-containing protein</fullName>
    </recommendedName>
</protein>
<dbReference type="PROSITE" id="PS50011">
    <property type="entry name" value="PROTEIN_KINASE_DOM"/>
    <property type="match status" value="1"/>
</dbReference>
<dbReference type="GO" id="GO:0005524">
    <property type="term" value="F:ATP binding"/>
    <property type="evidence" value="ECO:0007669"/>
    <property type="project" value="UniProtKB-UniRule"/>
</dbReference>
<sequence>MAMFGWKLACALFMFNVMTRVCHAGSASGYCPVRTCGTNADASIRFPFRLLDDALSGRCYSSYPALMFQCMDGTLYLNFTGNLSYSSDMYKVAKIDYWNQTLSLAPHGYPAICRPFDASRFGGLNITNTTTLLLDCATDITGQCTKISGSSFSNACNSTGGGVNTEIGDRWTCPMTLNNYKDPVYSTCYLVETPLAFPNDLLGSASTVLELQFAGNRTLSLTNFTSPPVQSPGAAPTSGESSDVAVANAKAKKRRLYIILGVVSGFLAAVIIFLLVMLFWCRRSRYAGDSVKYDDKKAFEKIRSNGSGHLTQLFSYKELDHATQGFSAKQELGGGGFGTVYRGRLADGRMVAVKKLNQGGSQGIQQFLNEVEVLSKVRHPHLVQLLGCCMERPLLVYEYVPNGSISMHLHGDYKADFPWDTRLEIAIQTAEALAYLHFLVDPPIFHRDVKTTNILLDKDFKAKIADFGLSRLVVNMENTHISTAPQGTPGYLDPDYHESYHLSDKSDVYSFGVVLMELVTAKKAVDMARERKEINLASLAVAKIHSGSLHEIIDPDLIGVFPCYPEAQVMVEQVAELAFRCLAPEKDDRPSMKEVLAELQRTQTIGFGARASKKLESESSFDNKDSAKPLIKKDAVWPTSPTSVQDVWVSTTTSPADSIAEMA</sequence>
<keyword evidence="11" id="KW-0325">Glycoprotein</keyword>
<keyword evidence="2" id="KW-0723">Serine/threonine-protein kinase</keyword>
<keyword evidence="7" id="KW-0418">Kinase</keyword>
<evidence type="ECO:0000256" key="2">
    <source>
        <dbReference type="ARBA" id="ARBA00022527"/>
    </source>
</evidence>
<gene>
    <name evidence="16" type="ORF">KC19_2G167600</name>
</gene>
<evidence type="ECO:0000256" key="8">
    <source>
        <dbReference type="ARBA" id="ARBA00022840"/>
    </source>
</evidence>
<evidence type="ECO:0000313" key="16">
    <source>
        <dbReference type="EMBL" id="KAG0587482.1"/>
    </source>
</evidence>
<evidence type="ECO:0000256" key="11">
    <source>
        <dbReference type="ARBA" id="ARBA00023180"/>
    </source>
</evidence>
<name>A0A8T0IWK1_CERPU</name>
<dbReference type="EMBL" id="CM026422">
    <property type="protein sequence ID" value="KAG0587482.1"/>
    <property type="molecule type" value="Genomic_DNA"/>
</dbReference>
<dbReference type="FunFam" id="3.30.200.20:FF:000162">
    <property type="entry name" value="Adenine nucleotide alpha hydrolase-like domain kinase"/>
    <property type="match status" value="1"/>
</dbReference>
<proteinExistence type="predicted"/>
<evidence type="ECO:0000256" key="12">
    <source>
        <dbReference type="PROSITE-ProRule" id="PRU10141"/>
    </source>
</evidence>
<dbReference type="CDD" id="cd14066">
    <property type="entry name" value="STKc_IRAK"/>
    <property type="match status" value="1"/>
</dbReference>
<evidence type="ECO:0000256" key="1">
    <source>
        <dbReference type="ARBA" id="ARBA00004167"/>
    </source>
</evidence>
<dbReference type="PANTHER" id="PTHR46008:SF2">
    <property type="entry name" value="LEAF RUST 10 DISEASE-RESISTANCE LOCUS RECEPTOR-LIKE PROTEIN KINASE-LIKE 1.4"/>
    <property type="match status" value="1"/>
</dbReference>
<feature type="binding site" evidence="12">
    <location>
        <position position="355"/>
    </location>
    <ligand>
        <name>ATP</name>
        <dbReference type="ChEBI" id="CHEBI:30616"/>
    </ligand>
</feature>
<keyword evidence="4 13" id="KW-0812">Transmembrane</keyword>
<feature type="domain" description="Protein kinase" evidence="15">
    <location>
        <begin position="326"/>
        <end position="605"/>
    </location>
</feature>
<organism evidence="16 17">
    <name type="scientific">Ceratodon purpureus</name>
    <name type="common">Fire moss</name>
    <name type="synonym">Dicranum purpureum</name>
    <dbReference type="NCBI Taxonomy" id="3225"/>
    <lineage>
        <taxon>Eukaryota</taxon>
        <taxon>Viridiplantae</taxon>
        <taxon>Streptophyta</taxon>
        <taxon>Embryophyta</taxon>
        <taxon>Bryophyta</taxon>
        <taxon>Bryophytina</taxon>
        <taxon>Bryopsida</taxon>
        <taxon>Dicranidae</taxon>
        <taxon>Pseudoditrichales</taxon>
        <taxon>Ditrichaceae</taxon>
        <taxon>Ceratodon</taxon>
    </lineage>
</organism>
<keyword evidence="9 13" id="KW-1133">Transmembrane helix</keyword>
<dbReference type="InterPro" id="IPR001245">
    <property type="entry name" value="Ser-Thr/Tyr_kinase_cat_dom"/>
</dbReference>
<dbReference type="Proteomes" id="UP000822688">
    <property type="component" value="Chromosome 2"/>
</dbReference>
<evidence type="ECO:0000256" key="7">
    <source>
        <dbReference type="ARBA" id="ARBA00022777"/>
    </source>
</evidence>
<feature type="transmembrane region" description="Helical" evidence="13">
    <location>
        <begin position="256"/>
        <end position="280"/>
    </location>
</feature>
<keyword evidence="3" id="KW-0808">Transferase</keyword>
<dbReference type="Pfam" id="PF13947">
    <property type="entry name" value="GUB_WAK_bind"/>
    <property type="match status" value="1"/>
</dbReference>
<dbReference type="GO" id="GO:0004674">
    <property type="term" value="F:protein serine/threonine kinase activity"/>
    <property type="evidence" value="ECO:0007669"/>
    <property type="project" value="UniProtKB-KW"/>
</dbReference>
<dbReference type="PROSITE" id="PS00108">
    <property type="entry name" value="PROTEIN_KINASE_ST"/>
    <property type="match status" value="1"/>
</dbReference>
<evidence type="ECO:0000256" key="3">
    <source>
        <dbReference type="ARBA" id="ARBA00022679"/>
    </source>
</evidence>
<dbReference type="Gene3D" id="1.10.510.10">
    <property type="entry name" value="Transferase(Phosphotransferase) domain 1"/>
    <property type="match status" value="1"/>
</dbReference>
<comment type="subcellular location">
    <subcellularLocation>
        <location evidence="1">Membrane</location>
        <topology evidence="1">Single-pass membrane protein</topology>
    </subcellularLocation>
</comment>
<dbReference type="Pfam" id="PF07714">
    <property type="entry name" value="PK_Tyr_Ser-Thr"/>
    <property type="match status" value="1"/>
</dbReference>
<dbReference type="InterPro" id="IPR000719">
    <property type="entry name" value="Prot_kinase_dom"/>
</dbReference>
<evidence type="ECO:0000256" key="13">
    <source>
        <dbReference type="SAM" id="Phobius"/>
    </source>
</evidence>
<dbReference type="InterPro" id="IPR008271">
    <property type="entry name" value="Ser/Thr_kinase_AS"/>
</dbReference>
<comment type="caution">
    <text evidence="16">The sequence shown here is derived from an EMBL/GenBank/DDBJ whole genome shotgun (WGS) entry which is preliminary data.</text>
</comment>
<evidence type="ECO:0000256" key="6">
    <source>
        <dbReference type="ARBA" id="ARBA00022741"/>
    </source>
</evidence>
<dbReference type="InterPro" id="IPR025287">
    <property type="entry name" value="WAK_GUB"/>
</dbReference>
<dbReference type="InterPro" id="IPR011009">
    <property type="entry name" value="Kinase-like_dom_sf"/>
</dbReference>
<keyword evidence="6 12" id="KW-0547">Nucleotide-binding</keyword>
<dbReference type="SMART" id="SM00220">
    <property type="entry name" value="S_TKc"/>
    <property type="match status" value="1"/>
</dbReference>
<evidence type="ECO:0000313" key="17">
    <source>
        <dbReference type="Proteomes" id="UP000822688"/>
    </source>
</evidence>
<feature type="chain" id="PRO_5035758438" description="Protein kinase domain-containing protein" evidence="14">
    <location>
        <begin position="25"/>
        <end position="663"/>
    </location>
</feature>
<dbReference type="AlphaFoldDB" id="A0A8T0IWK1"/>
<evidence type="ECO:0000256" key="9">
    <source>
        <dbReference type="ARBA" id="ARBA00022989"/>
    </source>
</evidence>
<evidence type="ECO:0000259" key="15">
    <source>
        <dbReference type="PROSITE" id="PS50011"/>
    </source>
</evidence>
<dbReference type="FunFam" id="1.10.510.10:FF:000161">
    <property type="entry name" value="Wall-associated receptor kinase-like 20"/>
    <property type="match status" value="1"/>
</dbReference>
<keyword evidence="5 14" id="KW-0732">Signal</keyword>